<dbReference type="Gene3D" id="3.90.1570.10">
    <property type="entry name" value="tt1808, chain A"/>
    <property type="match status" value="1"/>
</dbReference>
<dbReference type="InterPro" id="IPR011335">
    <property type="entry name" value="Restrct_endonuc-II-like"/>
</dbReference>
<dbReference type="InterPro" id="IPR012296">
    <property type="entry name" value="Nuclease_put_TT1808"/>
</dbReference>
<feature type="domain" description="Putative restriction endonuclease" evidence="1">
    <location>
        <begin position="15"/>
        <end position="168"/>
    </location>
</feature>
<dbReference type="Proteomes" id="UP001144280">
    <property type="component" value="Unassembled WGS sequence"/>
</dbReference>
<evidence type="ECO:0000313" key="3">
    <source>
        <dbReference type="Proteomes" id="UP001144280"/>
    </source>
</evidence>
<dbReference type="SUPFAM" id="SSF52980">
    <property type="entry name" value="Restriction endonuclease-like"/>
    <property type="match status" value="1"/>
</dbReference>
<gene>
    <name evidence="2" type="ORF">Pa4123_33370</name>
</gene>
<evidence type="ECO:0000313" key="2">
    <source>
        <dbReference type="EMBL" id="GLH98062.1"/>
    </source>
</evidence>
<organism evidence="2 3">
    <name type="scientific">Phytohabitans aurantiacus</name>
    <dbReference type="NCBI Taxonomy" id="3016789"/>
    <lineage>
        <taxon>Bacteria</taxon>
        <taxon>Bacillati</taxon>
        <taxon>Actinomycetota</taxon>
        <taxon>Actinomycetes</taxon>
        <taxon>Micromonosporales</taxon>
        <taxon>Micromonosporaceae</taxon>
    </lineage>
</organism>
<dbReference type="PANTHER" id="PTHR35400">
    <property type="entry name" value="SLR1083 PROTEIN"/>
    <property type="match status" value="1"/>
</dbReference>
<dbReference type="Pfam" id="PF05685">
    <property type="entry name" value="Uma2"/>
    <property type="match status" value="1"/>
</dbReference>
<accession>A0ABQ5QVL4</accession>
<dbReference type="EMBL" id="BSDI01000013">
    <property type="protein sequence ID" value="GLH98062.1"/>
    <property type="molecule type" value="Genomic_DNA"/>
</dbReference>
<evidence type="ECO:0000259" key="1">
    <source>
        <dbReference type="Pfam" id="PF05685"/>
    </source>
</evidence>
<keyword evidence="3" id="KW-1185">Reference proteome</keyword>
<comment type="caution">
    <text evidence="2">The sequence shown here is derived from an EMBL/GenBank/DDBJ whole genome shotgun (WGS) entry which is preliminary data.</text>
</comment>
<name>A0ABQ5QVL4_9ACTN</name>
<dbReference type="PANTHER" id="PTHR35400:SF3">
    <property type="entry name" value="SLL1072 PROTEIN"/>
    <property type="match status" value="1"/>
</dbReference>
<sequence>MIPTNHGPWTEDDCLALGETDDRIELLDGSLYVSPSPCVRHQFFANGLAGLLDGPAEAEALYVLGPINLRLRPGRILIPDLVITSPIDFDAVVAPAEATRLVCEITSPSNEAHDKVLKMHYYAEAGIPWYLLVEHKTATLRLFRLDGRTYAPHAVAEPGEVLRLGEPVAVTIRPEDLLP</sequence>
<protein>
    <recommendedName>
        <fullName evidence="1">Putative restriction endonuclease domain-containing protein</fullName>
    </recommendedName>
</protein>
<dbReference type="CDD" id="cd06260">
    <property type="entry name" value="DUF820-like"/>
    <property type="match status" value="1"/>
</dbReference>
<reference evidence="2" key="1">
    <citation type="submission" date="2022-12" db="EMBL/GenBank/DDBJ databases">
        <title>New Phytohabitans aurantiacus sp. RD004123 nov., an actinomycete isolated from soil.</title>
        <authorList>
            <person name="Triningsih D.W."/>
            <person name="Harunari E."/>
            <person name="Igarashi Y."/>
        </authorList>
    </citation>
    <scope>NUCLEOTIDE SEQUENCE</scope>
    <source>
        <strain evidence="2">RD004123</strain>
    </source>
</reference>
<dbReference type="InterPro" id="IPR008538">
    <property type="entry name" value="Uma2"/>
</dbReference>
<proteinExistence type="predicted"/>